<dbReference type="InterPro" id="IPR009057">
    <property type="entry name" value="Homeodomain-like_sf"/>
</dbReference>
<dbReference type="EMBL" id="FCOA02000011">
    <property type="protein sequence ID" value="SAK68797.1"/>
    <property type="molecule type" value="Genomic_DNA"/>
</dbReference>
<dbReference type="InterPro" id="IPR018060">
    <property type="entry name" value="HTH_AraC"/>
</dbReference>
<dbReference type="PANTHER" id="PTHR46796">
    <property type="entry name" value="HTH-TYPE TRANSCRIPTIONAL ACTIVATOR RHAS-RELATED"/>
    <property type="match status" value="1"/>
</dbReference>
<dbReference type="Gene3D" id="1.10.10.60">
    <property type="entry name" value="Homeodomain-like"/>
    <property type="match status" value="2"/>
</dbReference>
<dbReference type="STRING" id="1777140.AWB79_03610"/>
<dbReference type="SMART" id="SM00342">
    <property type="entry name" value="HTH_ARAC"/>
    <property type="match status" value="1"/>
</dbReference>
<feature type="domain" description="HTH araC/xylS-type" evidence="4">
    <location>
        <begin position="225"/>
        <end position="323"/>
    </location>
</feature>
<dbReference type="InterPro" id="IPR018062">
    <property type="entry name" value="HTH_AraC-typ_CS"/>
</dbReference>
<keyword evidence="6" id="KW-1185">Reference proteome</keyword>
<keyword evidence="1" id="KW-0805">Transcription regulation</keyword>
<keyword evidence="3" id="KW-0804">Transcription</keyword>
<dbReference type="GO" id="GO:0003700">
    <property type="term" value="F:DNA-binding transcription factor activity"/>
    <property type="evidence" value="ECO:0007669"/>
    <property type="project" value="InterPro"/>
</dbReference>
<dbReference type="InterPro" id="IPR032783">
    <property type="entry name" value="AraC_lig"/>
</dbReference>
<comment type="caution">
    <text evidence="5">The sequence shown here is derived from an EMBL/GenBank/DDBJ whole genome shotgun (WGS) entry which is preliminary data.</text>
</comment>
<dbReference type="PROSITE" id="PS00041">
    <property type="entry name" value="HTH_ARAC_FAMILY_1"/>
    <property type="match status" value="2"/>
</dbReference>
<accession>A0A158BHI0</accession>
<dbReference type="GO" id="GO:0043565">
    <property type="term" value="F:sequence-specific DNA binding"/>
    <property type="evidence" value="ECO:0007669"/>
    <property type="project" value="InterPro"/>
</dbReference>
<evidence type="ECO:0000256" key="1">
    <source>
        <dbReference type="ARBA" id="ARBA00023015"/>
    </source>
</evidence>
<gene>
    <name evidence="5" type="ORF">AWB79_03610</name>
</gene>
<dbReference type="Pfam" id="PF12833">
    <property type="entry name" value="HTH_18"/>
    <property type="match status" value="1"/>
</dbReference>
<reference evidence="5" key="1">
    <citation type="submission" date="2016-01" db="EMBL/GenBank/DDBJ databases">
        <authorList>
            <person name="Peeters C."/>
        </authorList>
    </citation>
    <scope>NUCLEOTIDE SEQUENCE</scope>
    <source>
        <strain evidence="5">LMG 29322</strain>
    </source>
</reference>
<dbReference type="InterPro" id="IPR050204">
    <property type="entry name" value="AraC_XylS_family_regulators"/>
</dbReference>
<name>A0A158BHI0_9BURK</name>
<evidence type="ECO:0000313" key="5">
    <source>
        <dbReference type="EMBL" id="SAK68797.1"/>
    </source>
</evidence>
<dbReference type="SUPFAM" id="SSF46689">
    <property type="entry name" value="Homeodomain-like"/>
    <property type="match status" value="2"/>
</dbReference>
<evidence type="ECO:0000256" key="3">
    <source>
        <dbReference type="ARBA" id="ARBA00023163"/>
    </source>
</evidence>
<dbReference type="PANTHER" id="PTHR46796:SF7">
    <property type="entry name" value="ARAC FAMILY TRANSCRIPTIONAL REGULATOR"/>
    <property type="match status" value="1"/>
</dbReference>
<dbReference type="PROSITE" id="PS01124">
    <property type="entry name" value="HTH_ARAC_FAMILY_2"/>
    <property type="match status" value="1"/>
</dbReference>
<dbReference type="Proteomes" id="UP000054851">
    <property type="component" value="Unassembled WGS sequence"/>
</dbReference>
<dbReference type="InterPro" id="IPR020449">
    <property type="entry name" value="Tscrpt_reg_AraC-type_HTH"/>
</dbReference>
<evidence type="ECO:0000259" key="4">
    <source>
        <dbReference type="PROSITE" id="PS01124"/>
    </source>
</evidence>
<dbReference type="OrthoDB" id="9789899at2"/>
<proteinExistence type="predicted"/>
<dbReference type="Pfam" id="PF12852">
    <property type="entry name" value="Cupin_6"/>
    <property type="match status" value="1"/>
</dbReference>
<evidence type="ECO:0000313" key="6">
    <source>
        <dbReference type="Proteomes" id="UP000054851"/>
    </source>
</evidence>
<sequence length="334" mass="37070">MSHDILSDVLRTVRLRGALFFHVSGNRDWAAEAPPAREIASIVMPDCEHVMEYHVVTHGNCWGAIIGEAPVRLASGDIIVFPHGDAHVISSAPGIRAAPDADPLAKKIEQLPFSLTFDARDDPSPADGYETALVCGFLGCDLRPFNPLIATLPRLLHLRETAEHGWISHFMHQAVAESRHKRPGGEAMLERMSEMMFVDAVRRYVDVLPDESRGWLAGLRDRFVGRALAVMHDAPAHEWTVEELGERVGLSRSALHERFVDMIGLPPMQYLVNWRMQVAAGLLRNSNSTIAAIAQDVGYASEAAFIRAFKRQVGTPPATWRREKSRAEEAKQAH</sequence>
<dbReference type="AlphaFoldDB" id="A0A158BHI0"/>
<organism evidence="5 6">
    <name type="scientific">Caballeronia hypogeia</name>
    <dbReference type="NCBI Taxonomy" id="1777140"/>
    <lineage>
        <taxon>Bacteria</taxon>
        <taxon>Pseudomonadati</taxon>
        <taxon>Pseudomonadota</taxon>
        <taxon>Betaproteobacteria</taxon>
        <taxon>Burkholderiales</taxon>
        <taxon>Burkholderiaceae</taxon>
        <taxon>Caballeronia</taxon>
    </lineage>
</organism>
<dbReference type="PRINTS" id="PR00032">
    <property type="entry name" value="HTHARAC"/>
</dbReference>
<protein>
    <submittedName>
        <fullName evidence="5">AraC family transcriptional regulator</fullName>
    </submittedName>
</protein>
<keyword evidence="2" id="KW-0238">DNA-binding</keyword>
<evidence type="ECO:0000256" key="2">
    <source>
        <dbReference type="ARBA" id="ARBA00023125"/>
    </source>
</evidence>
<dbReference type="RefSeq" id="WP_061168783.1">
    <property type="nucleotide sequence ID" value="NZ_FCOA02000011.1"/>
</dbReference>